<evidence type="ECO:0000313" key="3">
    <source>
        <dbReference type="Proteomes" id="UP000269208"/>
    </source>
</evidence>
<feature type="domain" description="DUF3828" evidence="1">
    <location>
        <begin position="57"/>
        <end position="176"/>
    </location>
</feature>
<dbReference type="Proteomes" id="UP000269208">
    <property type="component" value="Chromosome"/>
</dbReference>
<protein>
    <submittedName>
        <fullName evidence="2">Putative periplasmic protein</fullName>
    </submittedName>
</protein>
<sequence length="206" mass="23819">MGAEWYSDFKQRDMWAGPGYRAARPSYTIYRKELMKTFSLVALILLLCSCSAPHHDSTQAVKQFYTSWMTTFTNDVNTPDDTTALMQRYVAKEVIHRLALIQSLYEQEIVGADYFMYAQDYAPEWIPQLRVGKAHPFLGGEKVDVLLGTESTPIHLEVYTRWEEGRWKIYRVRDADKGYEQPIYDAGAITQAEAWSAKVAPEYKKH</sequence>
<evidence type="ECO:0000259" key="1">
    <source>
        <dbReference type="Pfam" id="PF12883"/>
    </source>
</evidence>
<dbReference type="Pfam" id="PF12883">
    <property type="entry name" value="DUF3828"/>
    <property type="match status" value="1"/>
</dbReference>
<dbReference type="EMBL" id="LR134190">
    <property type="protein sequence ID" value="VEB56454.1"/>
    <property type="molecule type" value="Genomic_DNA"/>
</dbReference>
<accession>A0A447TYV3</accession>
<evidence type="ECO:0000313" key="2">
    <source>
        <dbReference type="EMBL" id="VEB56454.1"/>
    </source>
</evidence>
<dbReference type="InterPro" id="IPR024289">
    <property type="entry name" value="DUF3828"/>
</dbReference>
<dbReference type="Gene3D" id="3.90.1720.10">
    <property type="entry name" value="endopeptidase domain like (from Nostoc punctiforme)"/>
    <property type="match status" value="1"/>
</dbReference>
<name>A0A447TYV3_SALET</name>
<gene>
    <name evidence="2" type="primary">SBOV24411</name>
    <name evidence="2" type="ORF">NCTC6754_04382</name>
</gene>
<reference evidence="2 3" key="1">
    <citation type="submission" date="2018-12" db="EMBL/GenBank/DDBJ databases">
        <authorList>
            <consortium name="Pathogen Informatics"/>
        </authorList>
    </citation>
    <scope>NUCLEOTIDE SEQUENCE [LARGE SCALE GENOMIC DNA]</scope>
    <source>
        <strain evidence="2 3">NCTC6754</strain>
    </source>
</reference>
<dbReference type="Gene3D" id="3.10.450.50">
    <property type="match status" value="1"/>
</dbReference>
<organism evidence="2 3">
    <name type="scientific">Salmonella enterica I</name>
    <dbReference type="NCBI Taxonomy" id="59201"/>
    <lineage>
        <taxon>Bacteria</taxon>
        <taxon>Pseudomonadati</taxon>
        <taxon>Pseudomonadota</taxon>
        <taxon>Gammaproteobacteria</taxon>
        <taxon>Enterobacterales</taxon>
        <taxon>Enterobacteriaceae</taxon>
        <taxon>Salmonella</taxon>
    </lineage>
</organism>
<dbReference type="AlphaFoldDB" id="A0A447TYV3"/>
<proteinExistence type="predicted"/>